<proteinExistence type="predicted"/>
<dbReference type="Proteomes" id="UP000532440">
    <property type="component" value="Unassembled WGS sequence"/>
</dbReference>
<dbReference type="SMART" id="SM00028">
    <property type="entry name" value="TPR"/>
    <property type="match status" value="4"/>
</dbReference>
<dbReference type="SUPFAM" id="SSF48452">
    <property type="entry name" value="TPR-like"/>
    <property type="match status" value="1"/>
</dbReference>
<organism evidence="2 3">
    <name type="scientific">Quisquiliibacterium transsilvanicum</name>
    <dbReference type="NCBI Taxonomy" id="1549638"/>
    <lineage>
        <taxon>Bacteria</taxon>
        <taxon>Pseudomonadati</taxon>
        <taxon>Pseudomonadota</taxon>
        <taxon>Betaproteobacteria</taxon>
        <taxon>Burkholderiales</taxon>
        <taxon>Burkholderiaceae</taxon>
        <taxon>Quisquiliibacterium</taxon>
    </lineage>
</organism>
<evidence type="ECO:0000313" key="2">
    <source>
        <dbReference type="EMBL" id="MBB5270159.1"/>
    </source>
</evidence>
<dbReference type="PANTHER" id="PTHR12558">
    <property type="entry name" value="CELL DIVISION CYCLE 16,23,27"/>
    <property type="match status" value="1"/>
</dbReference>
<keyword evidence="1" id="KW-0802">TPR repeat</keyword>
<dbReference type="PANTHER" id="PTHR12558:SF13">
    <property type="entry name" value="CELL DIVISION CYCLE PROTEIN 27 HOMOLOG"/>
    <property type="match status" value="1"/>
</dbReference>
<sequence>MTPERAGFPGGRWAVRAGMMLAAALLWGCAAPTGGTTDYGAATNSALPESSQESDIRRRARIRLELAAGYYQQGNYNVAIDELRQSLTIDPEFAAAHGMLGLVYMDLGDRVRAEESFRKALRLAPDDSELHNNFGWFLCQTGREQASLEHFQLALRNPLYPTPARPMHNAGICSLRAGDAAGAEAWFQRSFQVDPRNPVAMYHLADIYLKRRDAERARFYSQRLLAGFEPSAEVLWLALRIERLAGDRDSEASLGSQLRRRFPASPQAALLAAGKYGD</sequence>
<evidence type="ECO:0000313" key="3">
    <source>
        <dbReference type="Proteomes" id="UP000532440"/>
    </source>
</evidence>
<dbReference type="InterPro" id="IPR019734">
    <property type="entry name" value="TPR_rpt"/>
</dbReference>
<name>A0A7W8HDQ0_9BURK</name>
<dbReference type="Gene3D" id="1.25.40.10">
    <property type="entry name" value="Tetratricopeptide repeat domain"/>
    <property type="match status" value="1"/>
</dbReference>
<dbReference type="InterPro" id="IPR013360">
    <property type="entry name" value="Pilus_4_PilW"/>
</dbReference>
<protein>
    <submittedName>
        <fullName evidence="2">Type IV pilus assembly protein PilF</fullName>
    </submittedName>
</protein>
<dbReference type="PROSITE" id="PS50293">
    <property type="entry name" value="TPR_REGION"/>
    <property type="match status" value="1"/>
</dbReference>
<accession>A0A7W8HDQ0</accession>
<dbReference type="AlphaFoldDB" id="A0A7W8HDQ0"/>
<gene>
    <name evidence="2" type="ORF">HNQ70_000143</name>
</gene>
<dbReference type="RefSeq" id="WP_183963339.1">
    <property type="nucleotide sequence ID" value="NZ_BAABEW010000003.1"/>
</dbReference>
<dbReference type="PROSITE" id="PS50005">
    <property type="entry name" value="TPR"/>
    <property type="match status" value="2"/>
</dbReference>
<keyword evidence="3" id="KW-1185">Reference proteome</keyword>
<feature type="repeat" description="TPR" evidence="1">
    <location>
        <begin position="94"/>
        <end position="127"/>
    </location>
</feature>
<dbReference type="Pfam" id="PF14559">
    <property type="entry name" value="TPR_19"/>
    <property type="match status" value="2"/>
</dbReference>
<dbReference type="EMBL" id="JACHGB010000001">
    <property type="protein sequence ID" value="MBB5270159.1"/>
    <property type="molecule type" value="Genomic_DNA"/>
</dbReference>
<comment type="caution">
    <text evidence="2">The sequence shown here is derived from an EMBL/GenBank/DDBJ whole genome shotgun (WGS) entry which is preliminary data.</text>
</comment>
<dbReference type="InterPro" id="IPR011990">
    <property type="entry name" value="TPR-like_helical_dom_sf"/>
</dbReference>
<reference evidence="2 3" key="1">
    <citation type="submission" date="2020-08" db="EMBL/GenBank/DDBJ databases">
        <title>Genomic Encyclopedia of Type Strains, Phase IV (KMG-IV): sequencing the most valuable type-strain genomes for metagenomic binning, comparative biology and taxonomic classification.</title>
        <authorList>
            <person name="Goeker M."/>
        </authorList>
    </citation>
    <scope>NUCLEOTIDE SEQUENCE [LARGE SCALE GENOMIC DNA]</scope>
    <source>
        <strain evidence="2 3">DSM 29781</strain>
    </source>
</reference>
<dbReference type="NCBIfam" id="TIGR02521">
    <property type="entry name" value="type_IV_pilW"/>
    <property type="match status" value="1"/>
</dbReference>
<evidence type="ECO:0000256" key="1">
    <source>
        <dbReference type="PROSITE-ProRule" id="PRU00339"/>
    </source>
</evidence>
<feature type="repeat" description="TPR" evidence="1">
    <location>
        <begin position="60"/>
        <end position="93"/>
    </location>
</feature>